<keyword evidence="3" id="KW-0187">Copper transport</keyword>
<evidence type="ECO:0000256" key="4">
    <source>
        <dbReference type="ARBA" id="ARBA00023008"/>
    </source>
</evidence>
<evidence type="ECO:0000256" key="2">
    <source>
        <dbReference type="ARBA" id="ARBA00022723"/>
    </source>
</evidence>
<evidence type="ECO:0000256" key="5">
    <source>
        <dbReference type="ARBA" id="ARBA00023065"/>
    </source>
</evidence>
<dbReference type="GO" id="GO:0006825">
    <property type="term" value="P:copper ion transport"/>
    <property type="evidence" value="ECO:0007669"/>
    <property type="project" value="UniProtKB-KW"/>
</dbReference>
<comment type="similarity">
    <text evidence="7">Belongs to the ATX1 family.</text>
</comment>
<accession>A0A8K0JM74</accession>
<proteinExistence type="inferred from homology"/>
<feature type="compositionally biased region" description="Polar residues" evidence="8">
    <location>
        <begin position="1"/>
        <end position="33"/>
    </location>
</feature>
<evidence type="ECO:0000313" key="11">
    <source>
        <dbReference type="Proteomes" id="UP000812966"/>
    </source>
</evidence>
<keyword evidence="4" id="KW-0186">Copper</keyword>
<dbReference type="InterPro" id="IPR051881">
    <property type="entry name" value="Copper_transport_ATOX1-like"/>
</dbReference>
<evidence type="ECO:0000313" key="10">
    <source>
        <dbReference type="EMBL" id="KAG7553564.1"/>
    </source>
</evidence>
<dbReference type="EMBL" id="JABELV010000052">
    <property type="protein sequence ID" value="KAG7553564.1"/>
    <property type="molecule type" value="Genomic_DNA"/>
</dbReference>
<feature type="region of interest" description="Disordered" evidence="8">
    <location>
        <begin position="1"/>
        <end position="40"/>
    </location>
</feature>
<sequence>MATTSIGASTGISGDAIPSTTNQIPQSGAQGETPNPPKPFYDFDVVMTCNGCSGAIDRVLKKNIVEPNQYEVSLERQNVKVWGPSLPPFSTVEEKIKKTGKTIKSSRTVE</sequence>
<evidence type="ECO:0000256" key="7">
    <source>
        <dbReference type="ARBA" id="ARBA00038171"/>
    </source>
</evidence>
<comment type="caution">
    <text evidence="10">The sequence shown here is derived from an EMBL/GenBank/DDBJ whole genome shotgun (WGS) entry which is preliminary data.</text>
</comment>
<dbReference type="OrthoDB" id="689350at2759"/>
<reference evidence="10" key="1">
    <citation type="submission" date="2020-04" db="EMBL/GenBank/DDBJ databases">
        <title>Analysis of mating type loci in Filobasidium floriforme.</title>
        <authorList>
            <person name="Nowrousian M."/>
        </authorList>
    </citation>
    <scope>NUCLEOTIDE SEQUENCE</scope>
    <source>
        <strain evidence="10">CBS 6242</strain>
    </source>
</reference>
<dbReference type="GO" id="GO:0005829">
    <property type="term" value="C:cytosol"/>
    <property type="evidence" value="ECO:0007669"/>
    <property type="project" value="TreeGrafter"/>
</dbReference>
<dbReference type="PANTHER" id="PTHR46365:SF1">
    <property type="entry name" value="COPPER TRANSPORT PROTEIN ATOX1"/>
    <property type="match status" value="1"/>
</dbReference>
<dbReference type="SUPFAM" id="SSF55008">
    <property type="entry name" value="HMA, heavy metal-associated domain"/>
    <property type="match status" value="1"/>
</dbReference>
<keyword evidence="5" id="KW-0406">Ion transport</keyword>
<keyword evidence="11" id="KW-1185">Reference proteome</keyword>
<dbReference type="Pfam" id="PF00403">
    <property type="entry name" value="HMA"/>
    <property type="match status" value="1"/>
</dbReference>
<feature type="domain" description="HMA" evidence="9">
    <location>
        <begin position="43"/>
        <end position="101"/>
    </location>
</feature>
<dbReference type="GO" id="GO:0016531">
    <property type="term" value="F:copper chaperone activity"/>
    <property type="evidence" value="ECO:0007669"/>
    <property type="project" value="TreeGrafter"/>
</dbReference>
<evidence type="ECO:0000256" key="6">
    <source>
        <dbReference type="ARBA" id="ARBA00023186"/>
    </source>
</evidence>
<keyword evidence="1" id="KW-0813">Transport</keyword>
<evidence type="ECO:0000259" key="9">
    <source>
        <dbReference type="Pfam" id="PF00403"/>
    </source>
</evidence>
<dbReference type="AlphaFoldDB" id="A0A8K0JM74"/>
<evidence type="ECO:0000256" key="3">
    <source>
        <dbReference type="ARBA" id="ARBA00022796"/>
    </source>
</evidence>
<dbReference type="InterPro" id="IPR006121">
    <property type="entry name" value="HMA_dom"/>
</dbReference>
<evidence type="ECO:0000256" key="8">
    <source>
        <dbReference type="SAM" id="MobiDB-lite"/>
    </source>
</evidence>
<dbReference type="PANTHER" id="PTHR46365">
    <property type="entry name" value="COPPER TRANSPORT PROTEIN ATOX1"/>
    <property type="match status" value="1"/>
</dbReference>
<keyword evidence="6" id="KW-0143">Chaperone</keyword>
<protein>
    <recommendedName>
        <fullName evidence="9">HMA domain-containing protein</fullName>
    </recommendedName>
</protein>
<dbReference type="Gene3D" id="3.30.70.100">
    <property type="match status" value="1"/>
</dbReference>
<dbReference type="InterPro" id="IPR036163">
    <property type="entry name" value="HMA_dom_sf"/>
</dbReference>
<organism evidence="10 11">
    <name type="scientific">Filobasidium floriforme</name>
    <dbReference type="NCBI Taxonomy" id="5210"/>
    <lineage>
        <taxon>Eukaryota</taxon>
        <taxon>Fungi</taxon>
        <taxon>Dikarya</taxon>
        <taxon>Basidiomycota</taxon>
        <taxon>Agaricomycotina</taxon>
        <taxon>Tremellomycetes</taxon>
        <taxon>Filobasidiales</taxon>
        <taxon>Filobasidiaceae</taxon>
        <taxon>Filobasidium</taxon>
    </lineage>
</organism>
<dbReference type="CDD" id="cd00371">
    <property type="entry name" value="HMA"/>
    <property type="match status" value="1"/>
</dbReference>
<evidence type="ECO:0000256" key="1">
    <source>
        <dbReference type="ARBA" id="ARBA00022448"/>
    </source>
</evidence>
<name>A0A8K0JM74_9TREE</name>
<dbReference type="GO" id="GO:0046872">
    <property type="term" value="F:metal ion binding"/>
    <property type="evidence" value="ECO:0007669"/>
    <property type="project" value="UniProtKB-KW"/>
</dbReference>
<dbReference type="Proteomes" id="UP000812966">
    <property type="component" value="Unassembled WGS sequence"/>
</dbReference>
<gene>
    <name evidence="10" type="ORF">FFLO_02996</name>
</gene>
<keyword evidence="2" id="KW-0479">Metal-binding</keyword>